<protein>
    <submittedName>
        <fullName evidence="2">(spotted green pufferfish) hypothetical protein</fullName>
    </submittedName>
</protein>
<gene>
    <name evidence="2" type="ORF">GSTENG00007247001</name>
</gene>
<name>Q4T4L5_TETNG</name>
<feature type="region of interest" description="Disordered" evidence="1">
    <location>
        <begin position="1"/>
        <end position="140"/>
    </location>
</feature>
<feature type="compositionally biased region" description="Polar residues" evidence="1">
    <location>
        <begin position="1"/>
        <end position="10"/>
    </location>
</feature>
<reference evidence="2" key="2">
    <citation type="submission" date="2004-02" db="EMBL/GenBank/DDBJ databases">
        <authorList>
            <consortium name="Genoscope"/>
            <consortium name="Whitehead Institute Centre for Genome Research"/>
        </authorList>
    </citation>
    <scope>NUCLEOTIDE SEQUENCE</scope>
</reference>
<reference evidence="2" key="1">
    <citation type="journal article" date="2004" name="Nature">
        <title>Genome duplication in the teleost fish Tetraodon nigroviridis reveals the early vertebrate proto-karyotype.</title>
        <authorList>
            <person name="Jaillon O."/>
            <person name="Aury J.-M."/>
            <person name="Brunet F."/>
            <person name="Petit J.-L."/>
            <person name="Stange-Thomann N."/>
            <person name="Mauceli E."/>
            <person name="Bouneau L."/>
            <person name="Fischer C."/>
            <person name="Ozouf-Costaz C."/>
            <person name="Bernot A."/>
            <person name="Nicaud S."/>
            <person name="Jaffe D."/>
            <person name="Fisher S."/>
            <person name="Lutfalla G."/>
            <person name="Dossat C."/>
            <person name="Segurens B."/>
            <person name="Dasilva C."/>
            <person name="Salanoubat M."/>
            <person name="Levy M."/>
            <person name="Boudet N."/>
            <person name="Castellano S."/>
            <person name="Anthouard V."/>
            <person name="Jubin C."/>
            <person name="Castelli V."/>
            <person name="Katinka M."/>
            <person name="Vacherie B."/>
            <person name="Biemont C."/>
            <person name="Skalli Z."/>
            <person name="Cattolico L."/>
            <person name="Poulain J."/>
            <person name="De Berardinis V."/>
            <person name="Cruaud C."/>
            <person name="Duprat S."/>
            <person name="Brottier P."/>
            <person name="Coutanceau J.-P."/>
            <person name="Gouzy J."/>
            <person name="Parra G."/>
            <person name="Lardier G."/>
            <person name="Chapple C."/>
            <person name="McKernan K.J."/>
            <person name="McEwan P."/>
            <person name="Bosak S."/>
            <person name="Kellis M."/>
            <person name="Volff J.-N."/>
            <person name="Guigo R."/>
            <person name="Zody M.C."/>
            <person name="Mesirov J."/>
            <person name="Lindblad-Toh K."/>
            <person name="Birren B."/>
            <person name="Nusbaum C."/>
            <person name="Kahn D."/>
            <person name="Robinson-Rechavi M."/>
            <person name="Laudet V."/>
            <person name="Schachter V."/>
            <person name="Quetier F."/>
            <person name="Saurin W."/>
            <person name="Scarpelli C."/>
            <person name="Wincker P."/>
            <person name="Lander E.S."/>
            <person name="Weissenbach J."/>
            <person name="Roest Crollius H."/>
        </authorList>
    </citation>
    <scope>NUCLEOTIDE SEQUENCE [LARGE SCALE GENOMIC DNA]</scope>
</reference>
<accession>Q4T4L5</accession>
<feature type="compositionally biased region" description="Pro residues" evidence="1">
    <location>
        <begin position="19"/>
        <end position="38"/>
    </location>
</feature>
<organism evidence="2">
    <name type="scientific">Tetraodon nigroviridis</name>
    <name type="common">Spotted green pufferfish</name>
    <name type="synonym">Chelonodon nigroviridis</name>
    <dbReference type="NCBI Taxonomy" id="99883"/>
    <lineage>
        <taxon>Eukaryota</taxon>
        <taxon>Metazoa</taxon>
        <taxon>Chordata</taxon>
        <taxon>Craniata</taxon>
        <taxon>Vertebrata</taxon>
        <taxon>Euteleostomi</taxon>
        <taxon>Actinopterygii</taxon>
        <taxon>Neopterygii</taxon>
        <taxon>Teleostei</taxon>
        <taxon>Neoteleostei</taxon>
        <taxon>Acanthomorphata</taxon>
        <taxon>Eupercaria</taxon>
        <taxon>Tetraodontiformes</taxon>
        <taxon>Tetradontoidea</taxon>
        <taxon>Tetraodontidae</taxon>
        <taxon>Tetraodon</taxon>
    </lineage>
</organism>
<feature type="compositionally biased region" description="Basic and acidic residues" evidence="1">
    <location>
        <begin position="62"/>
        <end position="85"/>
    </location>
</feature>
<feature type="compositionally biased region" description="Basic and acidic residues" evidence="1">
    <location>
        <begin position="113"/>
        <end position="133"/>
    </location>
</feature>
<evidence type="ECO:0000256" key="1">
    <source>
        <dbReference type="SAM" id="MobiDB-lite"/>
    </source>
</evidence>
<dbReference type="AlphaFoldDB" id="Q4T4L5"/>
<comment type="caution">
    <text evidence="2">The sequence shown here is derived from an EMBL/GenBank/DDBJ whole genome shotgun (WGS) entry which is preliminary data.</text>
</comment>
<dbReference type="EMBL" id="CAAE01009593">
    <property type="protein sequence ID" value="CAF92167.1"/>
    <property type="molecule type" value="Genomic_DNA"/>
</dbReference>
<feature type="non-terminal residue" evidence="2">
    <location>
        <position position="1"/>
    </location>
</feature>
<proteinExistence type="predicted"/>
<dbReference type="KEGG" id="tng:GSTEN00007247G001"/>
<evidence type="ECO:0000313" key="2">
    <source>
        <dbReference type="EMBL" id="CAF92167.1"/>
    </source>
</evidence>
<sequence>KGPLSSSSGSVFAAVPGVPRLPPGKKPPGPPPGPPPPQVLALYGIPTRRIYGADTESLIPGFDKDTGADLGRDMDSSSESYRDQDNVDDDKSDSDADSKEDRDEGGDGNQRMSSDRQDDERNREERDRGERQSGESLRSFDPSNKLLLSSSFFFVNELFGKSNSLAIVYYINECVHCV</sequence>
<feature type="compositionally biased region" description="Basic and acidic residues" evidence="1">
    <location>
        <begin position="93"/>
        <end position="102"/>
    </location>
</feature>